<keyword evidence="1" id="KW-0732">Signal</keyword>
<dbReference type="EMBL" id="JAHESD010000049">
    <property type="protein sequence ID" value="MBT1705204.1"/>
    <property type="molecule type" value="Genomic_DNA"/>
</dbReference>
<protein>
    <submittedName>
        <fullName evidence="3">Outer membrane beta-barrel protein</fullName>
    </submittedName>
</protein>
<gene>
    <name evidence="3" type="ORF">KK060_18065</name>
</gene>
<dbReference type="RefSeq" id="WP_254155160.1">
    <property type="nucleotide sequence ID" value="NZ_JAHESD010000049.1"/>
</dbReference>
<accession>A0ABS5VUV7</accession>
<sequence length="294" mass="33404">MKRLYFVVLCLLMITGLNAQHRNKRPKLSFNKSGKEKDIFLKKQWWVGLKGGPNLSKAVVEQTYSVVAPTNYELSEITKQYKHYKNLGGQATLDITFYFRGFSASFQPTYRHSRFEYTNNYEWTSAAEGSRLFQMKYTQLQKIDYLDLPLVAKYEFGIDRIRPFIQAGLYTTKLLNANKIVEVTKTDFASGGVNEIVDDPIIVGATDLFAKNHWGFIAGAGLNYNLGNVRLNLDFQYKYGMSNIASTKNRQGNDRLAGVGDSLDNIKLNTIAISVGCLFPMRFLESGFKSLDKK</sequence>
<dbReference type="InterPro" id="IPR011250">
    <property type="entry name" value="OMP/PagP_B-barrel"/>
</dbReference>
<comment type="caution">
    <text evidence="3">The sequence shown here is derived from an EMBL/GenBank/DDBJ whole genome shotgun (WGS) entry which is preliminary data.</text>
</comment>
<dbReference type="InterPro" id="IPR025665">
    <property type="entry name" value="Beta-barrel_OMP_2"/>
</dbReference>
<keyword evidence="4" id="KW-1185">Reference proteome</keyword>
<feature type="signal peptide" evidence="1">
    <location>
        <begin position="1"/>
        <end position="19"/>
    </location>
</feature>
<evidence type="ECO:0000256" key="1">
    <source>
        <dbReference type="SAM" id="SignalP"/>
    </source>
</evidence>
<evidence type="ECO:0000313" key="3">
    <source>
        <dbReference type="EMBL" id="MBT1705204.1"/>
    </source>
</evidence>
<evidence type="ECO:0000259" key="2">
    <source>
        <dbReference type="Pfam" id="PF13568"/>
    </source>
</evidence>
<dbReference type="SUPFAM" id="SSF56925">
    <property type="entry name" value="OMPA-like"/>
    <property type="match status" value="1"/>
</dbReference>
<organism evidence="3 4">
    <name type="scientific">Chryseosolibacter indicus</name>
    <dbReference type="NCBI Taxonomy" id="2782351"/>
    <lineage>
        <taxon>Bacteria</taxon>
        <taxon>Pseudomonadati</taxon>
        <taxon>Bacteroidota</taxon>
        <taxon>Cytophagia</taxon>
        <taxon>Cytophagales</taxon>
        <taxon>Chryseotaleaceae</taxon>
        <taxon>Chryseosolibacter</taxon>
    </lineage>
</organism>
<evidence type="ECO:0000313" key="4">
    <source>
        <dbReference type="Proteomes" id="UP000772618"/>
    </source>
</evidence>
<feature type="chain" id="PRO_5046307782" evidence="1">
    <location>
        <begin position="20"/>
        <end position="294"/>
    </location>
</feature>
<proteinExistence type="predicted"/>
<dbReference type="Gene3D" id="2.40.160.20">
    <property type="match status" value="1"/>
</dbReference>
<reference evidence="3 4" key="1">
    <citation type="submission" date="2021-05" db="EMBL/GenBank/DDBJ databases">
        <title>A Polyphasic approach of four new species of the genus Ohtaekwangia: Ohtaekwangia histidinii sp. nov., Ohtaekwangia cretensis sp. nov., Ohtaekwangia indiensis sp. nov., Ohtaekwangia reichenbachii sp. nov. from diverse environment.</title>
        <authorList>
            <person name="Octaviana S."/>
        </authorList>
    </citation>
    <scope>NUCLEOTIDE SEQUENCE [LARGE SCALE GENOMIC DNA]</scope>
    <source>
        <strain evidence="3 4">PWU20</strain>
    </source>
</reference>
<feature type="domain" description="Outer membrane protein beta-barrel" evidence="2">
    <location>
        <begin position="25"/>
        <end position="244"/>
    </location>
</feature>
<dbReference type="Proteomes" id="UP000772618">
    <property type="component" value="Unassembled WGS sequence"/>
</dbReference>
<dbReference type="Pfam" id="PF13568">
    <property type="entry name" value="OMP_b-brl_2"/>
    <property type="match status" value="1"/>
</dbReference>
<name>A0ABS5VUV7_9BACT</name>